<feature type="non-terminal residue" evidence="2">
    <location>
        <position position="134"/>
    </location>
</feature>
<organism evidence="2 3">
    <name type="scientific">Euroglyphus maynei</name>
    <name type="common">Mayne's house dust mite</name>
    <dbReference type="NCBI Taxonomy" id="6958"/>
    <lineage>
        <taxon>Eukaryota</taxon>
        <taxon>Metazoa</taxon>
        <taxon>Ecdysozoa</taxon>
        <taxon>Arthropoda</taxon>
        <taxon>Chelicerata</taxon>
        <taxon>Arachnida</taxon>
        <taxon>Acari</taxon>
        <taxon>Acariformes</taxon>
        <taxon>Sarcoptiformes</taxon>
        <taxon>Astigmata</taxon>
        <taxon>Psoroptidia</taxon>
        <taxon>Analgoidea</taxon>
        <taxon>Pyroglyphidae</taxon>
        <taxon>Pyroglyphinae</taxon>
        <taxon>Euroglyphus</taxon>
    </lineage>
</organism>
<accession>A0A1Y3ALK7</accession>
<sequence>MEIEVPKIKLIPENVDLIKTSEQVSTLEESKQQQISPKELKPKPKNKDKSTSPVASPKSPEIKQLSNDSSLNEDQKSENIQSKESIPEETKKTKFSFNKSLPTNEESKQNVEKNVQPKSPKIQSPKEGLVVVKR</sequence>
<dbReference type="AlphaFoldDB" id="A0A1Y3ALK7"/>
<gene>
    <name evidence="2" type="ORF">BLA29_010329</name>
</gene>
<feature type="region of interest" description="Disordered" evidence="1">
    <location>
        <begin position="22"/>
        <end position="134"/>
    </location>
</feature>
<proteinExistence type="predicted"/>
<dbReference type="EMBL" id="MUJZ01071086">
    <property type="protein sequence ID" value="OTF69329.1"/>
    <property type="molecule type" value="Genomic_DNA"/>
</dbReference>
<keyword evidence="3" id="KW-1185">Reference proteome</keyword>
<evidence type="ECO:0000313" key="3">
    <source>
        <dbReference type="Proteomes" id="UP000194236"/>
    </source>
</evidence>
<evidence type="ECO:0000256" key="1">
    <source>
        <dbReference type="SAM" id="MobiDB-lite"/>
    </source>
</evidence>
<dbReference type="Proteomes" id="UP000194236">
    <property type="component" value="Unassembled WGS sequence"/>
</dbReference>
<reference evidence="2 3" key="1">
    <citation type="submission" date="2017-03" db="EMBL/GenBank/DDBJ databases">
        <title>Genome Survey of Euroglyphus maynei.</title>
        <authorList>
            <person name="Arlian L.G."/>
            <person name="Morgan M.S."/>
            <person name="Rider S.D."/>
        </authorList>
    </citation>
    <scope>NUCLEOTIDE SEQUENCE [LARGE SCALE GENOMIC DNA]</scope>
    <source>
        <strain evidence="2">Arlian Lab</strain>
        <tissue evidence="2">Whole body</tissue>
    </source>
</reference>
<feature type="compositionally biased region" description="Polar residues" evidence="1">
    <location>
        <begin position="22"/>
        <end position="35"/>
    </location>
</feature>
<comment type="caution">
    <text evidence="2">The sequence shown here is derived from an EMBL/GenBank/DDBJ whole genome shotgun (WGS) entry which is preliminary data.</text>
</comment>
<protein>
    <submittedName>
        <fullName evidence="2">Uncharacterized protein</fullName>
    </submittedName>
</protein>
<feature type="compositionally biased region" description="Basic and acidic residues" evidence="1">
    <location>
        <begin position="38"/>
        <end position="50"/>
    </location>
</feature>
<name>A0A1Y3ALK7_EURMA</name>
<evidence type="ECO:0000313" key="2">
    <source>
        <dbReference type="EMBL" id="OTF69329.1"/>
    </source>
</evidence>
<feature type="compositionally biased region" description="Polar residues" evidence="1">
    <location>
        <begin position="95"/>
        <end position="104"/>
    </location>
</feature>
<feature type="compositionally biased region" description="Polar residues" evidence="1">
    <location>
        <begin position="64"/>
        <end position="84"/>
    </location>
</feature>